<dbReference type="SUPFAM" id="SSF52499">
    <property type="entry name" value="Isochorismatase-like hydrolases"/>
    <property type="match status" value="1"/>
</dbReference>
<evidence type="ECO:0000313" key="4">
    <source>
        <dbReference type="Proteomes" id="UP001056336"/>
    </source>
</evidence>
<keyword evidence="1 3" id="KW-0378">Hydrolase</keyword>
<evidence type="ECO:0000313" key="3">
    <source>
        <dbReference type="EMBL" id="UQX89764.1"/>
    </source>
</evidence>
<reference evidence="3" key="1">
    <citation type="journal article" date="2018" name="Int. J. Syst. Evol. Microbiol.">
        <title>Jatrophihabitans telluris sp. nov., isolated from sediment soil of lava forest wetlands and the emended description of the genus Jatrophihabitans.</title>
        <authorList>
            <person name="Lee K.C."/>
            <person name="Suh M.K."/>
            <person name="Eom M.K."/>
            <person name="Kim K.K."/>
            <person name="Kim J.S."/>
            <person name="Kim D.S."/>
            <person name="Ko S.H."/>
            <person name="Shin Y.K."/>
            <person name="Lee J.S."/>
        </authorList>
    </citation>
    <scope>NUCLEOTIDE SEQUENCE</scope>
    <source>
        <strain evidence="3">N237</strain>
    </source>
</reference>
<dbReference type="Proteomes" id="UP001056336">
    <property type="component" value="Chromosome"/>
</dbReference>
<dbReference type="Pfam" id="PF00857">
    <property type="entry name" value="Isochorismatase"/>
    <property type="match status" value="1"/>
</dbReference>
<dbReference type="RefSeq" id="WP_249773660.1">
    <property type="nucleotide sequence ID" value="NZ_CP097332.1"/>
</dbReference>
<dbReference type="GO" id="GO:0016787">
    <property type="term" value="F:hydrolase activity"/>
    <property type="evidence" value="ECO:0007669"/>
    <property type="project" value="UniProtKB-KW"/>
</dbReference>
<protein>
    <submittedName>
        <fullName evidence="3">Cysteine hydrolase</fullName>
    </submittedName>
</protein>
<dbReference type="CDD" id="cd01014">
    <property type="entry name" value="nicotinamidase_related"/>
    <property type="match status" value="1"/>
</dbReference>
<sequence>MSRALLIIDIQNDYFAGGAYPLAAPESAAEVAAQLLTTFRSTGEAVVHVQHVWDEPEASFMRPGTAGVDIHPSVRPHGDEPVVTKAYPNAFRQTDLDAQLRSSDVDELVVVGMMTSMCVDATVRAAADLDYRVTVISDGCANPALEFAGRTVEAEDVHAAFLAALGDSYATVCTLSEFTAAAL</sequence>
<dbReference type="PANTHER" id="PTHR43540">
    <property type="entry name" value="PEROXYUREIDOACRYLATE/UREIDOACRYLATE AMIDOHYDROLASE-RELATED"/>
    <property type="match status" value="1"/>
</dbReference>
<reference evidence="3" key="2">
    <citation type="submission" date="2022-05" db="EMBL/GenBank/DDBJ databases">
        <authorList>
            <person name="Kim J.-S."/>
            <person name="Lee K."/>
            <person name="Suh M."/>
            <person name="Eom M."/>
            <person name="Kim J.-S."/>
            <person name="Kim D.-S."/>
            <person name="Ko S.-H."/>
            <person name="Shin Y."/>
            <person name="Lee J.-S."/>
        </authorList>
    </citation>
    <scope>NUCLEOTIDE SEQUENCE</scope>
    <source>
        <strain evidence="3">N237</strain>
    </source>
</reference>
<name>A0ABY4R1N8_9ACTN</name>
<evidence type="ECO:0000259" key="2">
    <source>
        <dbReference type="Pfam" id="PF00857"/>
    </source>
</evidence>
<dbReference type="Gene3D" id="3.40.50.850">
    <property type="entry name" value="Isochorismatase-like"/>
    <property type="match status" value="1"/>
</dbReference>
<proteinExistence type="predicted"/>
<accession>A0ABY4R1N8</accession>
<organism evidence="3 4">
    <name type="scientific">Jatrophihabitans telluris</name>
    <dbReference type="NCBI Taxonomy" id="2038343"/>
    <lineage>
        <taxon>Bacteria</taxon>
        <taxon>Bacillati</taxon>
        <taxon>Actinomycetota</taxon>
        <taxon>Actinomycetes</taxon>
        <taxon>Jatrophihabitantales</taxon>
        <taxon>Jatrophihabitantaceae</taxon>
        <taxon>Jatrophihabitans</taxon>
    </lineage>
</organism>
<keyword evidence="4" id="KW-1185">Reference proteome</keyword>
<dbReference type="InterPro" id="IPR050272">
    <property type="entry name" value="Isochorismatase-like_hydrls"/>
</dbReference>
<dbReference type="PANTHER" id="PTHR43540:SF1">
    <property type="entry name" value="ISOCHORISMATASE HYDROLASE"/>
    <property type="match status" value="1"/>
</dbReference>
<feature type="domain" description="Isochorismatase-like" evidence="2">
    <location>
        <begin position="4"/>
        <end position="174"/>
    </location>
</feature>
<dbReference type="InterPro" id="IPR000868">
    <property type="entry name" value="Isochorismatase-like_dom"/>
</dbReference>
<evidence type="ECO:0000256" key="1">
    <source>
        <dbReference type="ARBA" id="ARBA00022801"/>
    </source>
</evidence>
<dbReference type="InterPro" id="IPR036380">
    <property type="entry name" value="Isochorismatase-like_sf"/>
</dbReference>
<gene>
    <name evidence="3" type="ORF">M6D93_07120</name>
</gene>
<dbReference type="EMBL" id="CP097332">
    <property type="protein sequence ID" value="UQX89764.1"/>
    <property type="molecule type" value="Genomic_DNA"/>
</dbReference>